<dbReference type="PANTHER" id="PTHR24056:SF254">
    <property type="entry name" value="CYCLIN-DEPENDENT KINASE 2"/>
    <property type="match status" value="1"/>
</dbReference>
<proteinExistence type="inferred from homology"/>
<protein>
    <recommendedName>
        <fullName evidence="2">cyclin-dependent kinase</fullName>
        <ecNumber evidence="2">2.7.11.22</ecNumber>
    </recommendedName>
</protein>
<comment type="similarity">
    <text evidence="1">Belongs to the protein kinase superfamily. CMGC Ser/Thr protein kinase family. CDC2/CDKX subfamily.</text>
</comment>
<keyword evidence="3 11" id="KW-0723">Serine/threonine-protein kinase</keyword>
<dbReference type="SMART" id="SM00220">
    <property type="entry name" value="S_TKc"/>
    <property type="match status" value="1"/>
</dbReference>
<comment type="catalytic activity">
    <reaction evidence="8">
        <text>L-threonyl-[protein] + ATP = O-phospho-L-threonyl-[protein] + ADP + H(+)</text>
        <dbReference type="Rhea" id="RHEA:46608"/>
        <dbReference type="Rhea" id="RHEA-COMP:11060"/>
        <dbReference type="Rhea" id="RHEA-COMP:11605"/>
        <dbReference type="ChEBI" id="CHEBI:15378"/>
        <dbReference type="ChEBI" id="CHEBI:30013"/>
        <dbReference type="ChEBI" id="CHEBI:30616"/>
        <dbReference type="ChEBI" id="CHEBI:61977"/>
        <dbReference type="ChEBI" id="CHEBI:456216"/>
        <dbReference type="EC" id="2.7.11.22"/>
    </reaction>
</comment>
<keyword evidence="6" id="KW-0418">Kinase</keyword>
<evidence type="ECO:0000256" key="11">
    <source>
        <dbReference type="RuleBase" id="RU000304"/>
    </source>
</evidence>
<dbReference type="Proteomes" id="UP001470230">
    <property type="component" value="Unassembled WGS sequence"/>
</dbReference>
<dbReference type="PROSITE" id="PS00108">
    <property type="entry name" value="PROTEIN_KINASE_ST"/>
    <property type="match status" value="1"/>
</dbReference>
<dbReference type="CDD" id="cd07829">
    <property type="entry name" value="STKc_CDK_like"/>
    <property type="match status" value="1"/>
</dbReference>
<dbReference type="EMBL" id="JAPFFF010000023">
    <property type="protein sequence ID" value="KAK8852393.1"/>
    <property type="molecule type" value="Genomic_DNA"/>
</dbReference>
<keyword evidence="14" id="KW-1185">Reference proteome</keyword>
<dbReference type="PANTHER" id="PTHR24056">
    <property type="entry name" value="CELL DIVISION PROTEIN KINASE"/>
    <property type="match status" value="1"/>
</dbReference>
<evidence type="ECO:0000256" key="3">
    <source>
        <dbReference type="ARBA" id="ARBA00022527"/>
    </source>
</evidence>
<dbReference type="InterPro" id="IPR017441">
    <property type="entry name" value="Protein_kinase_ATP_BS"/>
</dbReference>
<accession>A0ABR2HTF6</accession>
<evidence type="ECO:0000256" key="8">
    <source>
        <dbReference type="ARBA" id="ARBA00047811"/>
    </source>
</evidence>
<dbReference type="InterPro" id="IPR050108">
    <property type="entry name" value="CDK"/>
</dbReference>
<evidence type="ECO:0000313" key="13">
    <source>
        <dbReference type="EMBL" id="KAK8852393.1"/>
    </source>
</evidence>
<evidence type="ECO:0000313" key="14">
    <source>
        <dbReference type="Proteomes" id="UP001470230"/>
    </source>
</evidence>
<dbReference type="InterPro" id="IPR008271">
    <property type="entry name" value="Ser/Thr_kinase_AS"/>
</dbReference>
<organism evidence="13 14">
    <name type="scientific">Tritrichomonas musculus</name>
    <dbReference type="NCBI Taxonomy" id="1915356"/>
    <lineage>
        <taxon>Eukaryota</taxon>
        <taxon>Metamonada</taxon>
        <taxon>Parabasalia</taxon>
        <taxon>Tritrichomonadida</taxon>
        <taxon>Tritrichomonadidae</taxon>
        <taxon>Tritrichomonas</taxon>
    </lineage>
</organism>
<reference evidence="13 14" key="1">
    <citation type="submission" date="2024-04" db="EMBL/GenBank/DDBJ databases">
        <title>Tritrichomonas musculus Genome.</title>
        <authorList>
            <person name="Alves-Ferreira E."/>
            <person name="Grigg M."/>
            <person name="Lorenzi H."/>
            <person name="Galac M."/>
        </authorList>
    </citation>
    <scope>NUCLEOTIDE SEQUENCE [LARGE SCALE GENOMIC DNA]</scope>
    <source>
        <strain evidence="13 14">EAF2021</strain>
    </source>
</reference>
<evidence type="ECO:0000256" key="4">
    <source>
        <dbReference type="ARBA" id="ARBA00022679"/>
    </source>
</evidence>
<name>A0ABR2HTF6_9EUKA</name>
<dbReference type="InterPro" id="IPR000719">
    <property type="entry name" value="Prot_kinase_dom"/>
</dbReference>
<evidence type="ECO:0000256" key="2">
    <source>
        <dbReference type="ARBA" id="ARBA00012425"/>
    </source>
</evidence>
<dbReference type="Gene3D" id="3.30.200.20">
    <property type="entry name" value="Phosphorylase Kinase, domain 1"/>
    <property type="match status" value="1"/>
</dbReference>
<comment type="catalytic activity">
    <reaction evidence="9">
        <text>L-seryl-[protein] + ATP = O-phospho-L-seryl-[protein] + ADP + H(+)</text>
        <dbReference type="Rhea" id="RHEA:17989"/>
        <dbReference type="Rhea" id="RHEA-COMP:9863"/>
        <dbReference type="Rhea" id="RHEA-COMP:11604"/>
        <dbReference type="ChEBI" id="CHEBI:15378"/>
        <dbReference type="ChEBI" id="CHEBI:29999"/>
        <dbReference type="ChEBI" id="CHEBI:30616"/>
        <dbReference type="ChEBI" id="CHEBI:83421"/>
        <dbReference type="ChEBI" id="CHEBI:456216"/>
        <dbReference type="EC" id="2.7.11.22"/>
    </reaction>
</comment>
<keyword evidence="5 10" id="KW-0547">Nucleotide-binding</keyword>
<feature type="domain" description="Protein kinase" evidence="12">
    <location>
        <begin position="9"/>
        <end position="290"/>
    </location>
</feature>
<dbReference type="EC" id="2.7.11.22" evidence="2"/>
<comment type="caution">
    <text evidence="13">The sequence shown here is derived from an EMBL/GenBank/DDBJ whole genome shotgun (WGS) entry which is preliminary data.</text>
</comment>
<feature type="binding site" evidence="10">
    <location>
        <position position="38"/>
    </location>
    <ligand>
        <name>ATP</name>
        <dbReference type="ChEBI" id="CHEBI:30616"/>
    </ligand>
</feature>
<dbReference type="InterPro" id="IPR011009">
    <property type="entry name" value="Kinase-like_dom_sf"/>
</dbReference>
<evidence type="ECO:0000256" key="1">
    <source>
        <dbReference type="ARBA" id="ARBA00006485"/>
    </source>
</evidence>
<dbReference type="Pfam" id="PF00069">
    <property type="entry name" value="Pkinase"/>
    <property type="match status" value="1"/>
</dbReference>
<dbReference type="Gene3D" id="1.10.510.10">
    <property type="entry name" value="Transferase(Phosphotransferase) domain 1"/>
    <property type="match status" value="1"/>
</dbReference>
<dbReference type="SUPFAM" id="SSF56112">
    <property type="entry name" value="Protein kinase-like (PK-like)"/>
    <property type="match status" value="1"/>
</dbReference>
<evidence type="ECO:0000256" key="10">
    <source>
        <dbReference type="PROSITE-ProRule" id="PRU10141"/>
    </source>
</evidence>
<sequence>MANSSSTRYERIEKLGEGTYGVVYKAKDTVNGELVAMKVMRLEQEEEGVSATTLREITILRMMNHCNIVGMRNIMLKENSLTLVFEHLDFDLRKLLIHYKRPLKVPLQKSYGFQLLAGLYFMHTHRVIHRDIKPDNILLDTQGHLKICDFGLARFFTVPLRNFTEGVVTLWYRPPEILLHNDFYEVSIDMWSAGCVMAEMARGSPLFNGDSEIDMIHKIFDVFGTPTPEVINCFHDLKFGVVNNLTYTPHKLSDLVHSDDIWFVDLLSKMLCLDPRKRITAKEALQHPYFNDIPQSVRNCCLTNYNLC</sequence>
<evidence type="ECO:0000256" key="5">
    <source>
        <dbReference type="ARBA" id="ARBA00022741"/>
    </source>
</evidence>
<evidence type="ECO:0000256" key="9">
    <source>
        <dbReference type="ARBA" id="ARBA00048367"/>
    </source>
</evidence>
<evidence type="ECO:0000256" key="6">
    <source>
        <dbReference type="ARBA" id="ARBA00022777"/>
    </source>
</evidence>
<evidence type="ECO:0000259" key="12">
    <source>
        <dbReference type="PROSITE" id="PS50011"/>
    </source>
</evidence>
<dbReference type="PROSITE" id="PS00107">
    <property type="entry name" value="PROTEIN_KINASE_ATP"/>
    <property type="match status" value="1"/>
</dbReference>
<gene>
    <name evidence="13" type="ORF">M9Y10_017367</name>
</gene>
<keyword evidence="7 10" id="KW-0067">ATP-binding</keyword>
<dbReference type="PROSITE" id="PS50011">
    <property type="entry name" value="PROTEIN_KINASE_DOM"/>
    <property type="match status" value="1"/>
</dbReference>
<keyword evidence="4" id="KW-0808">Transferase</keyword>
<evidence type="ECO:0000256" key="7">
    <source>
        <dbReference type="ARBA" id="ARBA00022840"/>
    </source>
</evidence>